<evidence type="ECO:0000256" key="1">
    <source>
        <dbReference type="SAM" id="MobiDB-lite"/>
    </source>
</evidence>
<proteinExistence type="predicted"/>
<evidence type="ECO:0000256" key="2">
    <source>
        <dbReference type="SAM" id="Phobius"/>
    </source>
</evidence>
<dbReference type="InterPro" id="IPR019251">
    <property type="entry name" value="DUF2231_TM"/>
</dbReference>
<feature type="transmembrane region" description="Helical" evidence="2">
    <location>
        <begin position="73"/>
        <end position="90"/>
    </location>
</feature>
<comment type="caution">
    <text evidence="4">The sequence shown here is derived from an EMBL/GenBank/DDBJ whole genome shotgun (WGS) entry which is preliminary data.</text>
</comment>
<name>A0A158L3M9_9BURK</name>
<feature type="region of interest" description="Disordered" evidence="1">
    <location>
        <begin position="1"/>
        <end position="26"/>
    </location>
</feature>
<keyword evidence="2" id="KW-0812">Transmembrane</keyword>
<evidence type="ECO:0000313" key="5">
    <source>
        <dbReference type="Proteomes" id="UP000055019"/>
    </source>
</evidence>
<feature type="transmembrane region" description="Helical" evidence="2">
    <location>
        <begin position="111"/>
        <end position="128"/>
    </location>
</feature>
<feature type="transmembrane region" description="Helical" evidence="2">
    <location>
        <begin position="140"/>
        <end position="159"/>
    </location>
</feature>
<protein>
    <recommendedName>
        <fullName evidence="3">DUF2231 domain-containing protein</fullName>
    </recommendedName>
</protein>
<keyword evidence="2" id="KW-0472">Membrane</keyword>
<dbReference type="EMBL" id="FCOM02000109">
    <property type="protein sequence ID" value="SAL87998.1"/>
    <property type="molecule type" value="Genomic_DNA"/>
</dbReference>
<evidence type="ECO:0000313" key="4">
    <source>
        <dbReference type="EMBL" id="SAL87998.1"/>
    </source>
</evidence>
<dbReference type="AlphaFoldDB" id="A0A158L3M9"/>
<dbReference type="Pfam" id="PF09990">
    <property type="entry name" value="DUF2231"/>
    <property type="match status" value="1"/>
</dbReference>
<accession>A0A158L3M9</accession>
<keyword evidence="2" id="KW-1133">Transmembrane helix</keyword>
<feature type="domain" description="DUF2231" evidence="3">
    <location>
        <begin position="45"/>
        <end position="152"/>
    </location>
</feature>
<organism evidence="4 5">
    <name type="scientific">Caballeronia arvi</name>
    <dbReference type="NCBI Taxonomy" id="1777135"/>
    <lineage>
        <taxon>Bacteria</taxon>
        <taxon>Pseudomonadati</taxon>
        <taxon>Pseudomonadota</taxon>
        <taxon>Betaproteobacteria</taxon>
        <taxon>Burkholderiales</taxon>
        <taxon>Burkholderiaceae</taxon>
        <taxon>Caballeronia</taxon>
    </lineage>
</organism>
<feature type="transmembrane region" description="Helical" evidence="2">
    <location>
        <begin position="39"/>
        <end position="61"/>
    </location>
</feature>
<feature type="compositionally biased region" description="Polar residues" evidence="1">
    <location>
        <begin position="8"/>
        <end position="25"/>
    </location>
</feature>
<dbReference type="Proteomes" id="UP000055019">
    <property type="component" value="Unassembled WGS sequence"/>
</dbReference>
<gene>
    <name evidence="4" type="ORF">AWB74_08358</name>
</gene>
<keyword evidence="5" id="KW-1185">Reference proteome</keyword>
<reference evidence="4" key="1">
    <citation type="submission" date="2016-01" db="EMBL/GenBank/DDBJ databases">
        <authorList>
            <person name="Peeters C."/>
        </authorList>
    </citation>
    <scope>NUCLEOTIDE SEQUENCE [LARGE SCALE GENOMIC DNA]</scope>
    <source>
        <strain evidence="4">LMG 29317</strain>
    </source>
</reference>
<evidence type="ECO:0000259" key="3">
    <source>
        <dbReference type="Pfam" id="PF09990"/>
    </source>
</evidence>
<sequence>MANAEPEASQTPAPASNEKTMSTVPVSARRHPSRLAPAIFELLNPIPYGLFVGTLIFDITYMSTRNVFWGKGAAWLVTAGLIIAIIPRLLNLGHVWLQRRRRVSRIERADFWLNLLGIVAALVNAFVHSRDAYAMVPENVILSVITVVLLSIAHVAMAMNRLNLAEAAHE</sequence>